<sequence length="81" mass="9271">MSTTEGADQARFDTQALYAALGVAKDASDEEIRRSYRRLALRYHPDKNPNAADQFKAINHAYEVLSDRKKRAVYDRYGEFG</sequence>
<dbReference type="SUPFAM" id="SSF46565">
    <property type="entry name" value="Chaperone J-domain"/>
    <property type="match status" value="1"/>
</dbReference>
<dbReference type="AlphaFoldDB" id="A0A4P9Z7J0"/>
<keyword evidence="4" id="KW-0143">Chaperone</keyword>
<dbReference type="Proteomes" id="UP000278143">
    <property type="component" value="Unassembled WGS sequence"/>
</dbReference>
<name>A0A4P9Z7J0_9FUNG</name>
<dbReference type="GO" id="GO:0016020">
    <property type="term" value="C:membrane"/>
    <property type="evidence" value="ECO:0007669"/>
    <property type="project" value="UniProtKB-SubCell"/>
</dbReference>
<evidence type="ECO:0000313" key="7">
    <source>
        <dbReference type="EMBL" id="RKP27680.1"/>
    </source>
</evidence>
<accession>A0A4P9Z7J0</accession>
<evidence type="ECO:0000256" key="5">
    <source>
        <dbReference type="ARBA" id="ARBA00023288"/>
    </source>
</evidence>
<evidence type="ECO:0000259" key="6">
    <source>
        <dbReference type="PROSITE" id="PS50076"/>
    </source>
</evidence>
<dbReference type="EMBL" id="KZ989169">
    <property type="protein sequence ID" value="RKP27680.1"/>
    <property type="molecule type" value="Genomic_DNA"/>
</dbReference>
<evidence type="ECO:0000256" key="1">
    <source>
        <dbReference type="ARBA" id="ARBA00004635"/>
    </source>
</evidence>
<keyword evidence="8" id="KW-1185">Reference proteome</keyword>
<feature type="domain" description="J" evidence="6">
    <location>
        <begin position="16"/>
        <end position="78"/>
    </location>
</feature>
<dbReference type="PROSITE" id="PS50076">
    <property type="entry name" value="DNAJ_2"/>
    <property type="match status" value="1"/>
</dbReference>
<evidence type="ECO:0000256" key="4">
    <source>
        <dbReference type="ARBA" id="ARBA00023186"/>
    </source>
</evidence>
<gene>
    <name evidence="7" type="ORF">SYNPS1DRAFT_12323</name>
</gene>
<dbReference type="PANTHER" id="PTHR44027">
    <property type="entry name" value="DNAJ HOMOLOG SUBFAMILY C MEMBER 5 HOMOLOG"/>
    <property type="match status" value="1"/>
</dbReference>
<feature type="non-terminal residue" evidence="7">
    <location>
        <position position="81"/>
    </location>
</feature>
<dbReference type="CDD" id="cd06257">
    <property type="entry name" value="DnaJ"/>
    <property type="match status" value="1"/>
</dbReference>
<dbReference type="Gene3D" id="1.10.287.110">
    <property type="entry name" value="DnaJ domain"/>
    <property type="match status" value="1"/>
</dbReference>
<dbReference type="SMART" id="SM00271">
    <property type="entry name" value="DnaJ"/>
    <property type="match status" value="1"/>
</dbReference>
<dbReference type="PRINTS" id="PR00625">
    <property type="entry name" value="JDOMAIN"/>
</dbReference>
<dbReference type="InterPro" id="IPR036869">
    <property type="entry name" value="J_dom_sf"/>
</dbReference>
<dbReference type="InterPro" id="IPR001623">
    <property type="entry name" value="DnaJ_domain"/>
</dbReference>
<dbReference type="GO" id="GO:0005737">
    <property type="term" value="C:cytoplasm"/>
    <property type="evidence" value="ECO:0007669"/>
    <property type="project" value="UniProtKB-ARBA"/>
</dbReference>
<reference evidence="8" key="1">
    <citation type="journal article" date="2018" name="Nat. Microbiol.">
        <title>Leveraging single-cell genomics to expand the fungal tree of life.</title>
        <authorList>
            <person name="Ahrendt S.R."/>
            <person name="Quandt C.A."/>
            <person name="Ciobanu D."/>
            <person name="Clum A."/>
            <person name="Salamov A."/>
            <person name="Andreopoulos B."/>
            <person name="Cheng J.F."/>
            <person name="Woyke T."/>
            <person name="Pelin A."/>
            <person name="Henrissat B."/>
            <person name="Reynolds N.K."/>
            <person name="Benny G.L."/>
            <person name="Smith M.E."/>
            <person name="James T.Y."/>
            <person name="Grigoriev I.V."/>
        </authorList>
    </citation>
    <scope>NUCLEOTIDE SEQUENCE [LARGE SCALE GENOMIC DNA]</scope>
    <source>
        <strain evidence="8">Benny S71-1</strain>
    </source>
</reference>
<dbReference type="PANTHER" id="PTHR44027:SF7">
    <property type="entry name" value="DNAJ HOMOLOG SUBFAMILY C MEMBER 5 HOMOLOG"/>
    <property type="match status" value="1"/>
</dbReference>
<dbReference type="OrthoDB" id="10250354at2759"/>
<comment type="subcellular location">
    <subcellularLocation>
        <location evidence="1">Membrane</location>
        <topology evidence="1">Lipid-anchor</topology>
    </subcellularLocation>
</comment>
<proteinExistence type="predicted"/>
<keyword evidence="5" id="KW-0449">Lipoprotein</keyword>
<keyword evidence="3" id="KW-0564">Palmitate</keyword>
<protein>
    <recommendedName>
        <fullName evidence="6">J domain-containing protein</fullName>
    </recommendedName>
</protein>
<evidence type="ECO:0000256" key="2">
    <source>
        <dbReference type="ARBA" id="ARBA00023136"/>
    </source>
</evidence>
<dbReference type="PROSITE" id="PS00636">
    <property type="entry name" value="DNAJ_1"/>
    <property type="match status" value="1"/>
</dbReference>
<evidence type="ECO:0000313" key="8">
    <source>
        <dbReference type="Proteomes" id="UP000278143"/>
    </source>
</evidence>
<dbReference type="InterPro" id="IPR051434">
    <property type="entry name" value="DnaJ_C_subfamily_member5"/>
</dbReference>
<keyword evidence="2" id="KW-0472">Membrane</keyword>
<evidence type="ECO:0000256" key="3">
    <source>
        <dbReference type="ARBA" id="ARBA00023139"/>
    </source>
</evidence>
<organism evidence="7 8">
    <name type="scientific">Syncephalis pseudoplumigaleata</name>
    <dbReference type="NCBI Taxonomy" id="1712513"/>
    <lineage>
        <taxon>Eukaryota</taxon>
        <taxon>Fungi</taxon>
        <taxon>Fungi incertae sedis</taxon>
        <taxon>Zoopagomycota</taxon>
        <taxon>Zoopagomycotina</taxon>
        <taxon>Zoopagomycetes</taxon>
        <taxon>Zoopagales</taxon>
        <taxon>Piptocephalidaceae</taxon>
        <taxon>Syncephalis</taxon>
    </lineage>
</organism>
<dbReference type="Pfam" id="PF00226">
    <property type="entry name" value="DnaJ"/>
    <property type="match status" value="1"/>
</dbReference>
<dbReference type="InterPro" id="IPR018253">
    <property type="entry name" value="DnaJ_domain_CS"/>
</dbReference>